<keyword evidence="2" id="KW-0472">Membrane</keyword>
<evidence type="ECO:0000256" key="1">
    <source>
        <dbReference type="SAM" id="MobiDB-lite"/>
    </source>
</evidence>
<dbReference type="InterPro" id="IPR004158">
    <property type="entry name" value="DUF247_pln"/>
</dbReference>
<dbReference type="PANTHER" id="PTHR31549">
    <property type="entry name" value="PROTEIN, PUTATIVE (DUF247)-RELATED-RELATED"/>
    <property type="match status" value="1"/>
</dbReference>
<reference evidence="3" key="1">
    <citation type="submission" date="2020-07" db="EMBL/GenBank/DDBJ databases">
        <title>Genome sequence and genetic diversity analysis of an under-domesticated orphan crop, white fonio (Digitaria exilis).</title>
        <authorList>
            <person name="Bennetzen J.L."/>
            <person name="Chen S."/>
            <person name="Ma X."/>
            <person name="Wang X."/>
            <person name="Yssel A.E.J."/>
            <person name="Chaluvadi S.R."/>
            <person name="Johnson M."/>
            <person name="Gangashetty P."/>
            <person name="Hamidou F."/>
            <person name="Sanogo M.D."/>
            <person name="Zwaenepoel A."/>
            <person name="Wallace J."/>
            <person name="Van De Peer Y."/>
            <person name="Van Deynze A."/>
        </authorList>
    </citation>
    <scope>NUCLEOTIDE SEQUENCE</scope>
    <source>
        <tissue evidence="3">Leaves</tissue>
    </source>
</reference>
<evidence type="ECO:0000313" key="4">
    <source>
        <dbReference type="Proteomes" id="UP000636709"/>
    </source>
</evidence>
<dbReference type="Proteomes" id="UP000636709">
    <property type="component" value="Unassembled WGS sequence"/>
</dbReference>
<comment type="caution">
    <text evidence="3">The sequence shown here is derived from an EMBL/GenBank/DDBJ whole genome shotgun (WGS) entry which is preliminary data.</text>
</comment>
<keyword evidence="2" id="KW-0812">Transmembrane</keyword>
<organism evidence="3 4">
    <name type="scientific">Digitaria exilis</name>
    <dbReference type="NCBI Taxonomy" id="1010633"/>
    <lineage>
        <taxon>Eukaryota</taxon>
        <taxon>Viridiplantae</taxon>
        <taxon>Streptophyta</taxon>
        <taxon>Embryophyta</taxon>
        <taxon>Tracheophyta</taxon>
        <taxon>Spermatophyta</taxon>
        <taxon>Magnoliopsida</taxon>
        <taxon>Liliopsida</taxon>
        <taxon>Poales</taxon>
        <taxon>Poaceae</taxon>
        <taxon>PACMAD clade</taxon>
        <taxon>Panicoideae</taxon>
        <taxon>Panicodae</taxon>
        <taxon>Paniceae</taxon>
        <taxon>Anthephorinae</taxon>
        <taxon>Digitaria</taxon>
    </lineage>
</organism>
<dbReference type="AlphaFoldDB" id="A0A835B400"/>
<gene>
    <name evidence="3" type="ORF">HU200_043680</name>
</gene>
<dbReference type="EMBL" id="JACEFO010002072">
    <property type="protein sequence ID" value="KAF8686147.1"/>
    <property type="molecule type" value="Genomic_DNA"/>
</dbReference>
<feature type="transmembrane region" description="Helical" evidence="2">
    <location>
        <begin position="377"/>
        <end position="400"/>
    </location>
</feature>
<dbReference type="Pfam" id="PF03140">
    <property type="entry name" value="DUF247"/>
    <property type="match status" value="1"/>
</dbReference>
<keyword evidence="2" id="KW-1133">Transmembrane helix</keyword>
<feature type="compositionally biased region" description="Gly residues" evidence="1">
    <location>
        <begin position="783"/>
        <end position="793"/>
    </location>
</feature>
<dbReference type="OrthoDB" id="1849062at2759"/>
<proteinExistence type="predicted"/>
<evidence type="ECO:0000313" key="3">
    <source>
        <dbReference type="EMBL" id="KAF8686147.1"/>
    </source>
</evidence>
<sequence>MADPDPTLKAMDDDTSAASVQVPIEVDLERAAHKVETDFSKVETKIHRFPASLRDVSTDGRYIVPRAVSIGPYHHGAPHLWAMEDVKRAAAYHFCRGSGRSPEVVYRVVLSVSGRARRSYYSTDGTGDAEFAALMFHDGCFLLQFMLADVQPRMVDPSLLRCFMSNLPSILRDIMLLENQIPWLVLEALMAVTSVPVPVGEFISRAAASFAILCGPRKNQGPIVLDESYRPPHLLGLLRDYLSGSMAPPDGAVGLTASVTSFPQSSSAIELAEIGIKLTAGRTTQLRDMGVRKGHLLGGELFLAPLVLDGLNACWLVNMVALEACWPETGIVCSYVFLLAMLVNRAEDVHELRVGRIVRIMARCSGWEFLAVCRSSAAAFVAGGVFGAPWRAVLCSYCLSGNPRFQQLVSRARFVVGFVPVTGGALVVAGVVAAIRRASGCAVAVDRTSISSGAMRLTACVAGAGEEARRWSRERVALSVVGLRRNVALPRGDKFEEYEEGRGAVDAVVAAVATIMIVHAEMWRAEMAASDREAVAADGGDGDDSSGSNSGDDEGRIVRIMARCSGWEFLAVCRSSAAAFVAGGVFGAPWRAFVAHQIECLVFLLFVRQSSVPTMRRILHGDFSDQHALDFVMSLVRPLCTPDHYARIQQQLEAYKRNRWVWIAVHRFFYGNFKTIVTVLSILGKERGAVVSFDYGNRACSKAKLRLLPPVVRVAADPVGVGISLRAWGRFPSQILLQARAKSSLPNPAPIFAPKSTCKLPLNYPQIPAQETYRRRPHHGAGRAHGGGSGAGDSEGRGDAEGHRGAAASAAVAQKRKATEGVAVVVVAQMRRPGESCSDADPAASSTRPAV</sequence>
<dbReference type="PANTHER" id="PTHR31549:SF256">
    <property type="entry name" value="EXPRESSED PROTEIN"/>
    <property type="match status" value="1"/>
</dbReference>
<protein>
    <submittedName>
        <fullName evidence="3">Uncharacterized protein</fullName>
    </submittedName>
</protein>
<name>A0A835B400_9POAL</name>
<accession>A0A835B400</accession>
<feature type="transmembrane region" description="Helical" evidence="2">
    <location>
        <begin position="412"/>
        <end position="435"/>
    </location>
</feature>
<feature type="compositionally biased region" description="Basic and acidic residues" evidence="1">
    <location>
        <begin position="794"/>
        <end position="804"/>
    </location>
</feature>
<feature type="region of interest" description="Disordered" evidence="1">
    <location>
        <begin position="775"/>
        <end position="818"/>
    </location>
</feature>
<evidence type="ECO:0000256" key="2">
    <source>
        <dbReference type="SAM" id="Phobius"/>
    </source>
</evidence>
<feature type="region of interest" description="Disordered" evidence="1">
    <location>
        <begin position="831"/>
        <end position="851"/>
    </location>
</feature>
<keyword evidence="4" id="KW-1185">Reference proteome</keyword>